<name>A0A164YFQ5_9AGAM</name>
<evidence type="ECO:0000256" key="1">
    <source>
        <dbReference type="SAM" id="MobiDB-lite"/>
    </source>
</evidence>
<evidence type="ECO:0000313" key="3">
    <source>
        <dbReference type="Proteomes" id="UP000076722"/>
    </source>
</evidence>
<dbReference type="AlphaFoldDB" id="A0A164YFQ5"/>
<protein>
    <submittedName>
        <fullName evidence="2">Uncharacterized protein</fullName>
    </submittedName>
</protein>
<feature type="compositionally biased region" description="Basic and acidic residues" evidence="1">
    <location>
        <begin position="170"/>
        <end position="181"/>
    </location>
</feature>
<organism evidence="2 3">
    <name type="scientific">Sistotremastrum niveocremeum HHB9708</name>
    <dbReference type="NCBI Taxonomy" id="1314777"/>
    <lineage>
        <taxon>Eukaryota</taxon>
        <taxon>Fungi</taxon>
        <taxon>Dikarya</taxon>
        <taxon>Basidiomycota</taxon>
        <taxon>Agaricomycotina</taxon>
        <taxon>Agaricomycetes</taxon>
        <taxon>Sistotremastrales</taxon>
        <taxon>Sistotremastraceae</taxon>
        <taxon>Sertulicium</taxon>
        <taxon>Sertulicium niveocremeum</taxon>
    </lineage>
</organism>
<dbReference type="EMBL" id="KV419398">
    <property type="protein sequence ID" value="KZS96870.1"/>
    <property type="molecule type" value="Genomic_DNA"/>
</dbReference>
<sequence length="181" mass="20418">MPNEACCQRSEFKFELDSPIMQRSRCYRVYPIQSHKSQMQHPSDSYSSSYQPELGYYSLARVDVSILPTCDLELHPPNCYHGRPLDEPRRTFFCSGSSDCPASPRKTHDDKLLRNAEASYVYSGDLHIMPGSKKISDLSDKSPTGSSDSLRANSNRWPFFAGMTVDDGSQGEKDSPCRLFS</sequence>
<feature type="compositionally biased region" description="Polar residues" evidence="1">
    <location>
        <begin position="141"/>
        <end position="156"/>
    </location>
</feature>
<reference evidence="2 3" key="1">
    <citation type="journal article" date="2016" name="Mol. Biol. Evol.">
        <title>Comparative Genomics of Early-Diverging Mushroom-Forming Fungi Provides Insights into the Origins of Lignocellulose Decay Capabilities.</title>
        <authorList>
            <person name="Nagy L.G."/>
            <person name="Riley R."/>
            <person name="Tritt A."/>
            <person name="Adam C."/>
            <person name="Daum C."/>
            <person name="Floudas D."/>
            <person name="Sun H."/>
            <person name="Yadav J.S."/>
            <person name="Pangilinan J."/>
            <person name="Larsson K.H."/>
            <person name="Matsuura K."/>
            <person name="Barry K."/>
            <person name="Labutti K."/>
            <person name="Kuo R."/>
            <person name="Ohm R.A."/>
            <person name="Bhattacharya S.S."/>
            <person name="Shirouzu T."/>
            <person name="Yoshinaga Y."/>
            <person name="Martin F.M."/>
            <person name="Grigoriev I.V."/>
            <person name="Hibbett D.S."/>
        </authorList>
    </citation>
    <scope>NUCLEOTIDE SEQUENCE [LARGE SCALE GENOMIC DNA]</scope>
    <source>
        <strain evidence="2 3">HHB9708</strain>
    </source>
</reference>
<gene>
    <name evidence="2" type="ORF">SISNIDRAFT_287839</name>
</gene>
<feature type="region of interest" description="Disordered" evidence="1">
    <location>
        <begin position="132"/>
        <end position="181"/>
    </location>
</feature>
<dbReference type="Proteomes" id="UP000076722">
    <property type="component" value="Unassembled WGS sequence"/>
</dbReference>
<evidence type="ECO:0000313" key="2">
    <source>
        <dbReference type="EMBL" id="KZS96870.1"/>
    </source>
</evidence>
<keyword evidence="3" id="KW-1185">Reference proteome</keyword>
<proteinExistence type="predicted"/>
<accession>A0A164YFQ5</accession>